<dbReference type="PRINTS" id="PR00337">
    <property type="entry name" value="LEUILEVALBP"/>
</dbReference>
<dbReference type="InterPro" id="IPR028081">
    <property type="entry name" value="Leu-bd"/>
</dbReference>
<dbReference type="GO" id="GO:0006865">
    <property type="term" value="P:amino acid transport"/>
    <property type="evidence" value="ECO:0007669"/>
    <property type="project" value="UniProtKB-KW"/>
</dbReference>
<keyword evidence="4" id="KW-0029">Amino-acid transport</keyword>
<gene>
    <name evidence="6" type="ordered locus">Calni_0892</name>
</gene>
<comment type="similarity">
    <text evidence="1">Belongs to the leucine-binding protein family.</text>
</comment>
<protein>
    <submittedName>
        <fullName evidence="6">Amino acid/amide ABC transporter substrate-binding protein, HAAT family</fullName>
    </submittedName>
</protein>
<dbReference type="PANTHER" id="PTHR30483">
    <property type="entry name" value="LEUCINE-SPECIFIC-BINDING PROTEIN"/>
    <property type="match status" value="1"/>
</dbReference>
<dbReference type="AlphaFoldDB" id="E4THA9"/>
<dbReference type="CDD" id="cd06333">
    <property type="entry name" value="PBP1_ABC_RPA1789-like"/>
    <property type="match status" value="1"/>
</dbReference>
<dbReference type="InterPro" id="IPR000709">
    <property type="entry name" value="Leu_Ile_Val-bd"/>
</dbReference>
<dbReference type="PANTHER" id="PTHR30483:SF38">
    <property type="entry name" value="BLR7848 PROTEIN"/>
    <property type="match status" value="1"/>
</dbReference>
<dbReference type="Pfam" id="PF13458">
    <property type="entry name" value="Peripla_BP_6"/>
    <property type="match status" value="1"/>
</dbReference>
<dbReference type="RefSeq" id="WP_013451016.1">
    <property type="nucleotide sequence ID" value="NC_014758.1"/>
</dbReference>
<dbReference type="InterPro" id="IPR028082">
    <property type="entry name" value="Peripla_BP_I"/>
</dbReference>
<name>E4THA9_CALNY</name>
<evidence type="ECO:0000256" key="2">
    <source>
        <dbReference type="ARBA" id="ARBA00022448"/>
    </source>
</evidence>
<reference key="1">
    <citation type="submission" date="2010-11" db="EMBL/GenBank/DDBJ databases">
        <title>The complete genome of chromosome of Calditerrivibrio nitroreducens DSM 19672.</title>
        <authorList>
            <consortium name="US DOE Joint Genome Institute (JGI-PGF)"/>
            <person name="Lucas S."/>
            <person name="Copeland A."/>
            <person name="Lapidus A."/>
            <person name="Bruce D."/>
            <person name="Goodwin L."/>
            <person name="Pitluck S."/>
            <person name="Kyrpides N."/>
            <person name="Mavromatis K."/>
            <person name="Ivanova N."/>
            <person name="Mikhailova N."/>
            <person name="Zeytun A."/>
            <person name="Brettin T."/>
            <person name="Detter J.C."/>
            <person name="Tapia R."/>
            <person name="Han C."/>
            <person name="Land M."/>
            <person name="Hauser L."/>
            <person name="Markowitz V."/>
            <person name="Cheng J.-F."/>
            <person name="Hugenholtz P."/>
            <person name="Woyke T."/>
            <person name="Wu D."/>
            <person name="Spring S."/>
            <person name="Schroeder M."/>
            <person name="Brambilla E."/>
            <person name="Klenk H.-P."/>
            <person name="Eisen J.A."/>
        </authorList>
    </citation>
    <scope>NUCLEOTIDE SEQUENCE [LARGE SCALE GENOMIC DNA]</scope>
    <source>
        <strain>DSM 19672</strain>
    </source>
</reference>
<accession>E4THA9</accession>
<evidence type="ECO:0000256" key="4">
    <source>
        <dbReference type="ARBA" id="ARBA00022970"/>
    </source>
</evidence>
<keyword evidence="2" id="KW-0813">Transport</keyword>
<dbReference type="SUPFAM" id="SSF53822">
    <property type="entry name" value="Periplasmic binding protein-like I"/>
    <property type="match status" value="1"/>
</dbReference>
<feature type="domain" description="Leucine-binding protein" evidence="5">
    <location>
        <begin position="23"/>
        <end position="367"/>
    </location>
</feature>
<evidence type="ECO:0000259" key="5">
    <source>
        <dbReference type="Pfam" id="PF13458"/>
    </source>
</evidence>
<dbReference type="InterPro" id="IPR051010">
    <property type="entry name" value="BCAA_transport"/>
</dbReference>
<dbReference type="eggNOG" id="COG0683">
    <property type="taxonomic scope" value="Bacteria"/>
</dbReference>
<dbReference type="EMBL" id="CP002347">
    <property type="protein sequence ID" value="ADR18803.1"/>
    <property type="molecule type" value="Genomic_DNA"/>
</dbReference>
<evidence type="ECO:0000313" key="7">
    <source>
        <dbReference type="Proteomes" id="UP000007039"/>
    </source>
</evidence>
<evidence type="ECO:0000256" key="3">
    <source>
        <dbReference type="ARBA" id="ARBA00022729"/>
    </source>
</evidence>
<reference evidence="6 7" key="2">
    <citation type="journal article" date="2011" name="Stand. Genomic Sci.">
        <title>Complete genome sequence of Calditerrivibrio nitroreducens type strain (Yu37-1).</title>
        <authorList>
            <person name="Pitluck S."/>
            <person name="Sikorski J."/>
            <person name="Zeytun A."/>
            <person name="Lapidus A."/>
            <person name="Nolan M."/>
            <person name="Lucas S."/>
            <person name="Hammon N."/>
            <person name="Deshpande S."/>
            <person name="Cheng J.F."/>
            <person name="Tapia R."/>
            <person name="Han C."/>
            <person name="Goodwin L."/>
            <person name="Liolios K."/>
            <person name="Pagani I."/>
            <person name="Ivanova N."/>
            <person name="Mavromatis K."/>
            <person name="Pati A."/>
            <person name="Chen A."/>
            <person name="Palaniappan K."/>
            <person name="Hauser L."/>
            <person name="Chang Y.J."/>
            <person name="Jeffries C.D."/>
            <person name="Detter J.C."/>
            <person name="Brambilla E."/>
            <person name="Djao O.D."/>
            <person name="Rohde M."/>
            <person name="Spring S."/>
            <person name="Goker M."/>
            <person name="Woyke T."/>
            <person name="Bristow J."/>
            <person name="Eisen J.A."/>
            <person name="Markowitz V."/>
            <person name="Hugenholtz P."/>
            <person name="Kyrpides N.C."/>
            <person name="Klenk H.P."/>
            <person name="Land M."/>
        </authorList>
    </citation>
    <scope>NUCLEOTIDE SEQUENCE [LARGE SCALE GENOMIC DNA]</scope>
    <source>
        <strain evidence="7">DSM 19672 / NBRC 101217 / Yu37-1</strain>
    </source>
</reference>
<proteinExistence type="inferred from homology"/>
<sequence length="375" mass="41443" precursor="true">MMRRMIITFLMVLVFTTVALADIKLGAIFSITGPASYLGLPEKQTLEMLVEELNKKNGINGEKIDLVIYDDKGEDAEARKRFLRLVQNDKVIAVIGPSRTGTSLAIKELAQDMGIPLISVAASKTIVYPVQKYIFKTPQSDEQAVEKIYDYLKKNGKKKVAIITSQDGFGDTGRNALIAETKNYDLEIVADERFKDTDKDMTSQLSKIAAKKPDAVICWGVGPAPAVIAKNYKQLNMNIPLFMSHGVASKKFIELAGAAADGIYLPAGRLVVVDKLPDSDKYKPILMAYKKSFESKFNSPVSPFGGYAYDAFHLFKMAVEKAGKDKAKIADALQNIRGFMGVTGIFNMSKDDHNGLGKESFMMLRIKNGEWEIVE</sequence>
<evidence type="ECO:0000313" key="6">
    <source>
        <dbReference type="EMBL" id="ADR18803.1"/>
    </source>
</evidence>
<keyword evidence="7" id="KW-1185">Reference proteome</keyword>
<evidence type="ECO:0000256" key="1">
    <source>
        <dbReference type="ARBA" id="ARBA00010062"/>
    </source>
</evidence>
<keyword evidence="3" id="KW-0732">Signal</keyword>
<dbReference type="Gene3D" id="3.40.50.2300">
    <property type="match status" value="2"/>
</dbReference>
<dbReference type="Proteomes" id="UP000007039">
    <property type="component" value="Chromosome"/>
</dbReference>
<dbReference type="HOGENOM" id="CLU_027128_0_1_0"/>
<dbReference type="STRING" id="768670.Calni_0892"/>
<dbReference type="KEGG" id="cni:Calni_0892"/>
<organism evidence="6 7">
    <name type="scientific">Calditerrivibrio nitroreducens (strain DSM 19672 / NBRC 101217 / Yu37-1)</name>
    <dbReference type="NCBI Taxonomy" id="768670"/>
    <lineage>
        <taxon>Bacteria</taxon>
        <taxon>Pseudomonadati</taxon>
        <taxon>Deferribacterota</taxon>
        <taxon>Deferribacteres</taxon>
        <taxon>Deferribacterales</taxon>
        <taxon>Calditerrivibrionaceae</taxon>
    </lineage>
</organism>